<dbReference type="Pfam" id="PF05635">
    <property type="entry name" value="23S_rRNA_IVP"/>
    <property type="match status" value="1"/>
</dbReference>
<keyword evidence="2" id="KW-1185">Reference proteome</keyword>
<evidence type="ECO:0000313" key="2">
    <source>
        <dbReference type="Proteomes" id="UP000813018"/>
    </source>
</evidence>
<proteinExistence type="predicted"/>
<evidence type="ECO:0000313" key="1">
    <source>
        <dbReference type="EMBL" id="MBW7468119.1"/>
    </source>
</evidence>
<name>A0ABS7CW81_9BACT</name>
<dbReference type="Proteomes" id="UP000813018">
    <property type="component" value="Unassembled WGS sequence"/>
</dbReference>
<dbReference type="PANTHER" id="PTHR38471">
    <property type="entry name" value="FOUR HELIX BUNDLE PROTEIN"/>
    <property type="match status" value="1"/>
</dbReference>
<dbReference type="InterPro" id="IPR036583">
    <property type="entry name" value="23S_rRNA_IVS_sf"/>
</dbReference>
<dbReference type="InterPro" id="IPR012657">
    <property type="entry name" value="23S_rRNA-intervening_sequence"/>
</dbReference>
<dbReference type="RefSeq" id="WP_219877996.1">
    <property type="nucleotide sequence ID" value="NZ_JAHYXK010000011.1"/>
</dbReference>
<dbReference type="SUPFAM" id="SSF158446">
    <property type="entry name" value="IVS-encoded protein-like"/>
    <property type="match status" value="1"/>
</dbReference>
<organism evidence="1 2">
    <name type="scientific">Pontibacter aydingkolensis</name>
    <dbReference type="NCBI Taxonomy" id="1911536"/>
    <lineage>
        <taxon>Bacteria</taxon>
        <taxon>Pseudomonadati</taxon>
        <taxon>Bacteroidota</taxon>
        <taxon>Cytophagia</taxon>
        <taxon>Cytophagales</taxon>
        <taxon>Hymenobacteraceae</taxon>
        <taxon>Pontibacter</taxon>
    </lineage>
</organism>
<accession>A0ABS7CW81</accession>
<comment type="caution">
    <text evidence="1">The sequence shown here is derived from an EMBL/GenBank/DDBJ whole genome shotgun (WGS) entry which is preliminary data.</text>
</comment>
<dbReference type="NCBIfam" id="TIGR02436">
    <property type="entry name" value="four helix bundle protein"/>
    <property type="match status" value="1"/>
</dbReference>
<dbReference type="EMBL" id="JAHYXK010000011">
    <property type="protein sequence ID" value="MBW7468119.1"/>
    <property type="molecule type" value="Genomic_DNA"/>
</dbReference>
<gene>
    <name evidence="1" type="ORF">K0O23_13675</name>
</gene>
<reference evidence="1 2" key="1">
    <citation type="journal article" date="2016" name="Int. J. Syst. Evol. Microbiol.">
        <title>Pontibacter aydingkolensis sp. nov., isolated from soil of a salt lake.</title>
        <authorList>
            <person name="Osman G."/>
            <person name="Zhang T."/>
            <person name="Lou K."/>
            <person name="Gao Y."/>
            <person name="Chang W."/>
            <person name="Lin Q."/>
            <person name="Yang H.M."/>
            <person name="Huo X.D."/>
            <person name="Wang N."/>
        </authorList>
    </citation>
    <scope>NUCLEOTIDE SEQUENCE [LARGE SCALE GENOMIC DNA]</scope>
    <source>
        <strain evidence="1 2">KACC 19255</strain>
    </source>
</reference>
<sequence length="117" mass="13478">MDYKNLDVWKKCRKLADSVYEISKSFPKEEIFGLTIQIRRAAVSVVSNIAEGCGRQHSKDAIQIFYIARGSLYEVETQLYVALDQNYIKESVFEDLILELVSCKQMLNGLIKYFKGL</sequence>
<dbReference type="Gene3D" id="1.20.1440.60">
    <property type="entry name" value="23S rRNA-intervening sequence"/>
    <property type="match status" value="1"/>
</dbReference>
<protein>
    <submittedName>
        <fullName evidence="1">Four helix bundle protein</fullName>
    </submittedName>
</protein>
<dbReference type="PANTHER" id="PTHR38471:SF2">
    <property type="entry name" value="FOUR HELIX BUNDLE PROTEIN"/>
    <property type="match status" value="1"/>
</dbReference>
<dbReference type="CDD" id="cd16377">
    <property type="entry name" value="23S_rRNA_IVP_like"/>
    <property type="match status" value="1"/>
</dbReference>